<dbReference type="InterPro" id="IPR001245">
    <property type="entry name" value="Ser-Thr/Tyr_kinase_cat_dom"/>
</dbReference>
<dbReference type="GO" id="GO:0004672">
    <property type="term" value="F:protein kinase activity"/>
    <property type="evidence" value="ECO:0007669"/>
    <property type="project" value="InterPro"/>
</dbReference>
<dbReference type="InterPro" id="IPR008266">
    <property type="entry name" value="Tyr_kinase_AS"/>
</dbReference>
<proteinExistence type="predicted"/>
<dbReference type="EMBL" id="GDJX01004105">
    <property type="protein sequence ID" value="JAT63831.1"/>
    <property type="molecule type" value="Transcribed_RNA"/>
</dbReference>
<keyword evidence="4" id="KW-0418">Kinase</keyword>
<reference evidence="4" key="1">
    <citation type="submission" date="2015-07" db="EMBL/GenBank/DDBJ databases">
        <title>Transcriptome Assembly of Anthurium amnicola.</title>
        <authorList>
            <person name="Suzuki J."/>
        </authorList>
    </citation>
    <scope>NUCLEOTIDE SEQUENCE</scope>
</reference>
<organism evidence="4">
    <name type="scientific">Anthurium amnicola</name>
    <dbReference type="NCBI Taxonomy" id="1678845"/>
    <lineage>
        <taxon>Eukaryota</taxon>
        <taxon>Viridiplantae</taxon>
        <taxon>Streptophyta</taxon>
        <taxon>Embryophyta</taxon>
        <taxon>Tracheophyta</taxon>
        <taxon>Spermatophyta</taxon>
        <taxon>Magnoliopsida</taxon>
        <taxon>Liliopsida</taxon>
        <taxon>Araceae</taxon>
        <taxon>Pothoideae</taxon>
        <taxon>Potheae</taxon>
        <taxon>Anthurium</taxon>
    </lineage>
</organism>
<protein>
    <submittedName>
        <fullName evidence="4">Putative proline-rich receptor-like protein kinase PERK11</fullName>
    </submittedName>
</protein>
<accession>A0A1D1ZAD9</accession>
<feature type="non-terminal residue" evidence="4">
    <location>
        <position position="1"/>
    </location>
</feature>
<feature type="domain" description="Protein kinase" evidence="3">
    <location>
        <begin position="297"/>
        <end position="592"/>
    </location>
</feature>
<dbReference type="Gene3D" id="1.10.510.10">
    <property type="entry name" value="Transferase(Phosphotransferase) domain 1"/>
    <property type="match status" value="1"/>
</dbReference>
<dbReference type="PROSITE" id="PS00109">
    <property type="entry name" value="PROTEIN_KINASE_TYR"/>
    <property type="match status" value="1"/>
</dbReference>
<dbReference type="GO" id="GO:0005886">
    <property type="term" value="C:plasma membrane"/>
    <property type="evidence" value="ECO:0007669"/>
    <property type="project" value="TreeGrafter"/>
</dbReference>
<dbReference type="AlphaFoldDB" id="A0A1D1ZAD9"/>
<dbReference type="PANTHER" id="PTHR27001">
    <property type="entry name" value="OS01G0253100 PROTEIN"/>
    <property type="match status" value="1"/>
</dbReference>
<evidence type="ECO:0000256" key="2">
    <source>
        <dbReference type="ARBA" id="ARBA00022840"/>
    </source>
</evidence>
<keyword evidence="4" id="KW-0675">Receptor</keyword>
<keyword evidence="2" id="KW-0067">ATP-binding</keyword>
<gene>
    <name evidence="4" type="primary">PERK11</name>
    <name evidence="4" type="ORF">g.67177</name>
</gene>
<dbReference type="InterPro" id="IPR011009">
    <property type="entry name" value="Kinase-like_dom_sf"/>
</dbReference>
<keyword evidence="4" id="KW-0808">Transferase</keyword>
<evidence type="ECO:0000256" key="1">
    <source>
        <dbReference type="ARBA" id="ARBA00022741"/>
    </source>
</evidence>
<name>A0A1D1ZAD9_9ARAE</name>
<evidence type="ECO:0000259" key="3">
    <source>
        <dbReference type="PROSITE" id="PS50011"/>
    </source>
</evidence>
<keyword evidence="1" id="KW-0547">Nucleotide-binding</keyword>
<dbReference type="GO" id="GO:0005524">
    <property type="term" value="F:ATP binding"/>
    <property type="evidence" value="ECO:0007669"/>
    <property type="project" value="UniProtKB-KW"/>
</dbReference>
<dbReference type="PANTHER" id="PTHR27001:SF801">
    <property type="entry name" value="INACTIVE PROTEIN KINASE SELMODRAFT_444075-LIKE"/>
    <property type="match status" value="1"/>
</dbReference>
<sequence>KDEEIQGFRFHPAVARKPQQQRAAMAKVGKESVVVLLEGAKVARDDRGLAPLQWAMRSDVLNSGGKLVVVSILQQHPAEDSTASRPTAACFSFGLPSFKEKQSLLPREGDRYHHWSMHRQISEQRETFLRIFRPFYNICKCFDVHFEAKLAAGREPDKIGIEAANDSQATWVVIDRCLGIHWSLILCCKSCKVAVVNEEEVQLYSSASPKCDGWQPSALADVVPRLDHALKLAKESSTPEEDHGRDSSPVLLHKCGPLPSSPSTTETSKDQDLDAAVVLRQPVKVCWDEIVKVTDGFATGRLIWKDGNKAMYGSSLRGRPIAVMRITGDDVEGVVAAEKRAASSLLHRNIHRILGFCCCDESDVCAFVYPHLPKTLEDYLSDADQEGEVVAGFTCAQRMKIAIEIGQGVRYMHKGCPGGPVVHGDLRPRNIFFSNGFQPLISGFGRARWLQDEEAEMNRGQQRIIGSERWWDEQLSKDSSSDVALKSDVFSFGMLLLRLFGRRSLPSDDADLLDWAQPFLSQGALLELADQDMEDLDMYDIYRAISAATWCMNTKTLRGPDMTQVVSILKGEHPCAMQSFCSVSNSSRGLNS</sequence>
<dbReference type="InterPro" id="IPR000719">
    <property type="entry name" value="Prot_kinase_dom"/>
</dbReference>
<dbReference type="Pfam" id="PF07714">
    <property type="entry name" value="PK_Tyr_Ser-Thr"/>
    <property type="match status" value="1"/>
</dbReference>
<evidence type="ECO:0000313" key="4">
    <source>
        <dbReference type="EMBL" id="JAT63831.1"/>
    </source>
</evidence>
<dbReference type="SUPFAM" id="SSF56112">
    <property type="entry name" value="Protein kinase-like (PK-like)"/>
    <property type="match status" value="1"/>
</dbReference>
<dbReference type="Gene3D" id="3.30.200.20">
    <property type="entry name" value="Phosphorylase Kinase, domain 1"/>
    <property type="match status" value="1"/>
</dbReference>
<dbReference type="PROSITE" id="PS50011">
    <property type="entry name" value="PROTEIN_KINASE_DOM"/>
    <property type="match status" value="1"/>
</dbReference>